<evidence type="ECO:0000313" key="1">
    <source>
        <dbReference type="Proteomes" id="UP000887566"/>
    </source>
</evidence>
<organism evidence="1 2">
    <name type="scientific">Plectus sambesii</name>
    <dbReference type="NCBI Taxonomy" id="2011161"/>
    <lineage>
        <taxon>Eukaryota</taxon>
        <taxon>Metazoa</taxon>
        <taxon>Ecdysozoa</taxon>
        <taxon>Nematoda</taxon>
        <taxon>Chromadorea</taxon>
        <taxon>Plectida</taxon>
        <taxon>Plectina</taxon>
        <taxon>Plectoidea</taxon>
        <taxon>Plectidae</taxon>
        <taxon>Plectus</taxon>
    </lineage>
</organism>
<keyword evidence="1" id="KW-1185">Reference proteome</keyword>
<protein>
    <submittedName>
        <fullName evidence="2">Uncharacterized protein</fullName>
    </submittedName>
</protein>
<proteinExistence type="predicted"/>
<evidence type="ECO:0000313" key="2">
    <source>
        <dbReference type="WBParaSite" id="PSAMB.scaffold603size46028.g7419.t1"/>
    </source>
</evidence>
<sequence length="122" mass="14138">MEKIIRKFDQLPPVKVAELKRPLTAVLEKRVEDSDIEMSTMVDLDDLLNIRMASVLPDWAIQKIRSASRTSDAYFVFCDALTRSGIYGLFMFLNGLRINQQEHLFHLLCTEEFCKELQSILD</sequence>
<name>A0A914X509_9BILA</name>
<dbReference type="Proteomes" id="UP000887566">
    <property type="component" value="Unplaced"/>
</dbReference>
<reference evidence="2" key="1">
    <citation type="submission" date="2022-11" db="UniProtKB">
        <authorList>
            <consortium name="WormBaseParasite"/>
        </authorList>
    </citation>
    <scope>IDENTIFICATION</scope>
</reference>
<accession>A0A914X509</accession>
<dbReference type="WBParaSite" id="PSAMB.scaffold603size46028.g7419.t1">
    <property type="protein sequence ID" value="PSAMB.scaffold603size46028.g7419.t1"/>
    <property type="gene ID" value="PSAMB.scaffold603size46028.g7419"/>
</dbReference>
<dbReference type="AlphaFoldDB" id="A0A914X509"/>